<gene>
    <name evidence="1" type="ORF">SAMN05421594_4624</name>
</gene>
<dbReference type="OrthoDB" id="1263809at2"/>
<organism evidence="1 2">
    <name type="scientific">Chryseobacterium oleae</name>
    <dbReference type="NCBI Taxonomy" id="491207"/>
    <lineage>
        <taxon>Bacteria</taxon>
        <taxon>Pseudomonadati</taxon>
        <taxon>Bacteroidota</taxon>
        <taxon>Flavobacteriia</taxon>
        <taxon>Flavobacteriales</taxon>
        <taxon>Weeksellaceae</taxon>
        <taxon>Chryseobacterium group</taxon>
        <taxon>Chryseobacterium</taxon>
    </lineage>
</organism>
<name>A0A1I5CSE0_CHROL</name>
<evidence type="ECO:0000313" key="1">
    <source>
        <dbReference type="EMBL" id="SFN89571.1"/>
    </source>
</evidence>
<dbReference type="AlphaFoldDB" id="A0A1I5CSE0"/>
<sequence length="73" mass="8718">MKRPYADLIGLTKKDLIKKMGDEFNFYPDTTWIYLLSKSFFGRKTYLIIHFEEEIVKSAEARKTYGNIYKTKL</sequence>
<keyword evidence="2" id="KW-1185">Reference proteome</keyword>
<dbReference type="RefSeq" id="WP_090027475.1">
    <property type="nucleotide sequence ID" value="NZ_FOVD01000010.1"/>
</dbReference>
<dbReference type="EMBL" id="FOVD01000010">
    <property type="protein sequence ID" value="SFN89571.1"/>
    <property type="molecule type" value="Genomic_DNA"/>
</dbReference>
<protein>
    <recommendedName>
        <fullName evidence="3">DUF3601 domain-containing protein</fullName>
    </recommendedName>
</protein>
<accession>A0A1I5CSE0</accession>
<proteinExistence type="predicted"/>
<evidence type="ECO:0000313" key="2">
    <source>
        <dbReference type="Proteomes" id="UP000198769"/>
    </source>
</evidence>
<dbReference type="Proteomes" id="UP000198769">
    <property type="component" value="Unassembled WGS sequence"/>
</dbReference>
<evidence type="ECO:0008006" key="3">
    <source>
        <dbReference type="Google" id="ProtNLM"/>
    </source>
</evidence>
<reference evidence="2" key="1">
    <citation type="submission" date="2016-10" db="EMBL/GenBank/DDBJ databases">
        <authorList>
            <person name="Varghese N."/>
            <person name="Submissions S."/>
        </authorList>
    </citation>
    <scope>NUCLEOTIDE SEQUENCE [LARGE SCALE GENOMIC DNA]</scope>
    <source>
        <strain evidence="2">DSM 25575</strain>
    </source>
</reference>